<feature type="domain" description="HPP transmembrane region" evidence="2">
    <location>
        <begin position="15"/>
        <end position="163"/>
    </location>
</feature>
<evidence type="ECO:0000313" key="3">
    <source>
        <dbReference type="EMBL" id="PKA44087.1"/>
    </source>
</evidence>
<dbReference type="InterPro" id="IPR058581">
    <property type="entry name" value="TM_HPP"/>
</dbReference>
<keyword evidence="1" id="KW-0812">Transmembrane</keyword>
<dbReference type="Pfam" id="PF04982">
    <property type="entry name" value="TM_HPP"/>
    <property type="match status" value="1"/>
</dbReference>
<accession>A0A2N0DDA6</accession>
<organism evidence="3 5">
    <name type="scientific">Rhizobium sullae</name>
    <name type="common">Rhizobium hedysari</name>
    <dbReference type="NCBI Taxonomy" id="50338"/>
    <lineage>
        <taxon>Bacteria</taxon>
        <taxon>Pseudomonadati</taxon>
        <taxon>Pseudomonadota</taxon>
        <taxon>Alphaproteobacteria</taxon>
        <taxon>Hyphomicrobiales</taxon>
        <taxon>Rhizobiaceae</taxon>
        <taxon>Rhizobium/Agrobacterium group</taxon>
        <taxon>Rhizobium</taxon>
    </lineage>
</organism>
<dbReference type="Proteomes" id="UP000232164">
    <property type="component" value="Unassembled WGS sequence"/>
</dbReference>
<dbReference type="RefSeq" id="WP_027510606.1">
    <property type="nucleotide sequence ID" value="NZ_CP104143.1"/>
</dbReference>
<evidence type="ECO:0000256" key="1">
    <source>
        <dbReference type="SAM" id="Phobius"/>
    </source>
</evidence>
<dbReference type="PANTHER" id="PTHR33741:SF5">
    <property type="entry name" value="TRANSMEMBRANE PROTEIN DDB_G0269096-RELATED"/>
    <property type="match status" value="1"/>
</dbReference>
<evidence type="ECO:0000313" key="5">
    <source>
        <dbReference type="Proteomes" id="UP000232164"/>
    </source>
</evidence>
<name>A0A2N0DDA6_RHISU</name>
<reference evidence="3 5" key="1">
    <citation type="submission" date="2017-11" db="EMBL/GenBank/DDBJ databases">
        <authorList>
            <person name="Han C.G."/>
        </authorList>
    </citation>
    <scope>NUCLEOTIDE SEQUENCE [LARGE SCALE GENOMIC DNA]</scope>
    <source>
        <strain evidence="3 5">HCNT1</strain>
    </source>
</reference>
<feature type="transmembrane region" description="Helical" evidence="1">
    <location>
        <begin position="95"/>
        <end position="113"/>
    </location>
</feature>
<gene>
    <name evidence="3" type="ORF">CWR43_07215</name>
    <name evidence="4" type="ORF">N2599_19755</name>
</gene>
<proteinExistence type="predicted"/>
<reference evidence="4" key="3">
    <citation type="submission" date="2022-09" db="EMBL/GenBank/DDBJ databases">
        <title>Australian commercial rhizobial inoculants.</title>
        <authorList>
            <person name="Kohlmeier M.G."/>
            <person name="O'Hara G.W."/>
            <person name="Colombi E."/>
            <person name="Ramsay J.P."/>
            <person name="Terpolilli J."/>
        </authorList>
    </citation>
    <scope>NUCLEOTIDE SEQUENCE</scope>
    <source>
        <strain evidence="4">WSM1592</strain>
    </source>
</reference>
<dbReference type="STRING" id="1041146.GCA_000427985_01104"/>
<feature type="transmembrane region" description="Helical" evidence="1">
    <location>
        <begin position="133"/>
        <end position="156"/>
    </location>
</feature>
<reference evidence="3 5" key="2">
    <citation type="submission" date="2017-12" db="EMBL/GenBank/DDBJ databases">
        <title>Genome sequence of Rhizobium sullae HCNT1 isolated from Sulla coronaria nodules and featuring peculiar denitrification phenotypes.</title>
        <authorList>
            <person name="De Diego-Diaz B."/>
            <person name="Treu L."/>
            <person name="Campanaro S."/>
            <person name="Da Silva Duarte V."/>
            <person name="Basaglia M."/>
            <person name="Favaro L."/>
            <person name="Casella S."/>
            <person name="Squartini A."/>
        </authorList>
    </citation>
    <scope>NUCLEOTIDE SEQUENCE [LARGE SCALE GENOMIC DNA]</scope>
    <source>
        <strain evidence="3 5">HCNT1</strain>
    </source>
</reference>
<dbReference type="EMBL" id="CP104143">
    <property type="protein sequence ID" value="UWU14319.1"/>
    <property type="molecule type" value="Genomic_DNA"/>
</dbReference>
<keyword evidence="6" id="KW-1185">Reference proteome</keyword>
<evidence type="ECO:0000259" key="2">
    <source>
        <dbReference type="Pfam" id="PF04982"/>
    </source>
</evidence>
<feature type="transmembrane region" description="Helical" evidence="1">
    <location>
        <begin position="72"/>
        <end position="89"/>
    </location>
</feature>
<keyword evidence="1" id="KW-0472">Membrane</keyword>
<dbReference type="Proteomes" id="UP001060123">
    <property type="component" value="Chromosome"/>
</dbReference>
<keyword evidence="1" id="KW-1133">Transmembrane helix</keyword>
<dbReference type="InterPro" id="IPR007065">
    <property type="entry name" value="HPP"/>
</dbReference>
<evidence type="ECO:0000313" key="6">
    <source>
        <dbReference type="Proteomes" id="UP001060123"/>
    </source>
</evidence>
<evidence type="ECO:0000313" key="4">
    <source>
        <dbReference type="EMBL" id="UWU14319.1"/>
    </source>
</evidence>
<dbReference type="EMBL" id="PIQN01000005">
    <property type="protein sequence ID" value="PKA44087.1"/>
    <property type="molecule type" value="Genomic_DNA"/>
</dbReference>
<sequence>MRHHIRHFIHRHEQKGETHHHLKSGIGAMVGMLSVGALTIETGIPLLIAPFGASAVLLFGQPQSPLAQPANVIGGYLLAALIAGLAAFFFPGIWWAGAVAVGLAIAGMLLLRITHPPAGAVPLVAFGSHLGGLTLFTVVFLGGVLLVAIAVVHHFIPPRLQYPLRAPEAP</sequence>
<dbReference type="OrthoDB" id="9811720at2"/>
<protein>
    <submittedName>
        <fullName evidence="3">HPP family protein</fullName>
    </submittedName>
</protein>
<dbReference type="AlphaFoldDB" id="A0A2N0DDA6"/>
<dbReference type="PANTHER" id="PTHR33741">
    <property type="entry name" value="TRANSMEMBRANE PROTEIN DDB_G0269096-RELATED"/>
    <property type="match status" value="1"/>
</dbReference>